<gene>
    <name evidence="1" type="ORF">CHGG_04923</name>
</gene>
<proteinExistence type="predicted"/>
<dbReference type="Proteomes" id="UP000001056">
    <property type="component" value="Unassembled WGS sequence"/>
</dbReference>
<dbReference type="RefSeq" id="XP_001224137.1">
    <property type="nucleotide sequence ID" value="XM_001224136.1"/>
</dbReference>
<evidence type="ECO:0000313" key="1">
    <source>
        <dbReference type="EMBL" id="EAQ88304.1"/>
    </source>
</evidence>
<protein>
    <submittedName>
        <fullName evidence="1">Uncharacterized protein</fullName>
    </submittedName>
</protein>
<sequence>MALMEIFEPPRRRAHHAIRGMGGEARLDEPGRRPYFRLGRVVDGAVGPNDVILEFVRGNVVRPNSEVNHDGLHPFLTLWQGLWQSVAFPAREKSADPVPETATLCTGWR</sequence>
<accession>Q2GZX3</accession>
<evidence type="ECO:0000313" key="2">
    <source>
        <dbReference type="Proteomes" id="UP000001056"/>
    </source>
</evidence>
<dbReference type="GeneID" id="4393087"/>
<name>Q2GZX3_CHAGB</name>
<dbReference type="EMBL" id="CH408032">
    <property type="protein sequence ID" value="EAQ88304.1"/>
    <property type="molecule type" value="Genomic_DNA"/>
</dbReference>
<dbReference type="InParanoid" id="Q2GZX3"/>
<reference evidence="2" key="1">
    <citation type="journal article" date="2015" name="Genome Announc.">
        <title>Draft genome sequence of the cellulolytic fungus Chaetomium globosum.</title>
        <authorList>
            <person name="Cuomo C.A."/>
            <person name="Untereiner W.A."/>
            <person name="Ma L.-J."/>
            <person name="Grabherr M."/>
            <person name="Birren B.W."/>
        </authorList>
    </citation>
    <scope>NUCLEOTIDE SEQUENCE [LARGE SCALE GENOMIC DNA]</scope>
    <source>
        <strain evidence="2">ATCC 6205 / CBS 148.51 / DSM 1962 / NBRC 6347 / NRRL 1970</strain>
    </source>
</reference>
<dbReference type="AlphaFoldDB" id="Q2GZX3"/>
<dbReference type="VEuPathDB" id="FungiDB:CHGG_04923"/>
<keyword evidence="2" id="KW-1185">Reference proteome</keyword>
<dbReference type="HOGENOM" id="CLU_2183648_0_0_1"/>
<organism evidence="1 2">
    <name type="scientific">Chaetomium globosum (strain ATCC 6205 / CBS 148.51 / DSM 1962 / NBRC 6347 / NRRL 1970)</name>
    <name type="common">Soil fungus</name>
    <dbReference type="NCBI Taxonomy" id="306901"/>
    <lineage>
        <taxon>Eukaryota</taxon>
        <taxon>Fungi</taxon>
        <taxon>Dikarya</taxon>
        <taxon>Ascomycota</taxon>
        <taxon>Pezizomycotina</taxon>
        <taxon>Sordariomycetes</taxon>
        <taxon>Sordariomycetidae</taxon>
        <taxon>Sordariales</taxon>
        <taxon>Chaetomiaceae</taxon>
        <taxon>Chaetomium</taxon>
    </lineage>
</organism>